<feature type="region of interest" description="Disordered" evidence="6">
    <location>
        <begin position="1"/>
        <end position="24"/>
    </location>
</feature>
<keyword evidence="8" id="KW-1185">Reference proteome</keyword>
<dbReference type="GO" id="GO:0000428">
    <property type="term" value="C:DNA-directed RNA polymerase complex"/>
    <property type="evidence" value="ECO:0007669"/>
    <property type="project" value="UniProtKB-KW"/>
</dbReference>
<accession>A0AAE1C033</accession>
<evidence type="ECO:0000256" key="5">
    <source>
        <dbReference type="ARBA" id="ARBA00023242"/>
    </source>
</evidence>
<evidence type="ECO:0000256" key="6">
    <source>
        <dbReference type="SAM" id="MobiDB-lite"/>
    </source>
</evidence>
<comment type="subcellular location">
    <subcellularLocation>
        <location evidence="1">Nucleus</location>
        <location evidence="1">Nucleolus</location>
    </subcellularLocation>
</comment>
<keyword evidence="4" id="KW-0804">Transcription</keyword>
<gene>
    <name evidence="7" type="primary">RPA49</name>
    <name evidence="7" type="ORF">LTR78_006578</name>
</gene>
<protein>
    <submittedName>
        <fullName evidence="7">DNA-directed RNA polymerase I subunit rpa49</fullName>
    </submittedName>
</protein>
<name>A0AAE1C033_9PEZI</name>
<organism evidence="7 8">
    <name type="scientific">Recurvomyces mirabilis</name>
    <dbReference type="NCBI Taxonomy" id="574656"/>
    <lineage>
        <taxon>Eukaryota</taxon>
        <taxon>Fungi</taxon>
        <taxon>Dikarya</taxon>
        <taxon>Ascomycota</taxon>
        <taxon>Pezizomycotina</taxon>
        <taxon>Dothideomycetes</taxon>
        <taxon>Dothideomycetidae</taxon>
        <taxon>Mycosphaerellales</taxon>
        <taxon>Teratosphaeriaceae</taxon>
        <taxon>Recurvomyces</taxon>
    </lineage>
</organism>
<evidence type="ECO:0000256" key="4">
    <source>
        <dbReference type="ARBA" id="ARBA00023163"/>
    </source>
</evidence>
<dbReference type="GO" id="GO:0006351">
    <property type="term" value="P:DNA-templated transcription"/>
    <property type="evidence" value="ECO:0007669"/>
    <property type="project" value="InterPro"/>
</dbReference>
<feature type="region of interest" description="Disordered" evidence="6">
    <location>
        <begin position="132"/>
        <end position="154"/>
    </location>
</feature>
<dbReference type="GeneID" id="89966737"/>
<feature type="region of interest" description="Disordered" evidence="6">
    <location>
        <begin position="203"/>
        <end position="227"/>
    </location>
</feature>
<dbReference type="GO" id="GO:0003677">
    <property type="term" value="F:DNA binding"/>
    <property type="evidence" value="ECO:0007669"/>
    <property type="project" value="InterPro"/>
</dbReference>
<dbReference type="Pfam" id="PF06870">
    <property type="entry name" value="RNA_pol_I_A49"/>
    <property type="match status" value="1"/>
</dbReference>
<dbReference type="EMBL" id="JAUTXT010000024">
    <property type="protein sequence ID" value="KAK3673673.1"/>
    <property type="molecule type" value="Genomic_DNA"/>
</dbReference>
<evidence type="ECO:0000313" key="8">
    <source>
        <dbReference type="Proteomes" id="UP001274830"/>
    </source>
</evidence>
<dbReference type="Proteomes" id="UP001274830">
    <property type="component" value="Unassembled WGS sequence"/>
</dbReference>
<keyword evidence="3 7" id="KW-0240">DNA-directed RNA polymerase</keyword>
<dbReference type="PANTHER" id="PTHR14440">
    <property type="entry name" value="DNA-DIRECTED RNA POLYMERASE I SUBUNIT RPA49"/>
    <property type="match status" value="1"/>
</dbReference>
<evidence type="ECO:0000256" key="1">
    <source>
        <dbReference type="ARBA" id="ARBA00004604"/>
    </source>
</evidence>
<evidence type="ECO:0000256" key="3">
    <source>
        <dbReference type="ARBA" id="ARBA00022478"/>
    </source>
</evidence>
<proteinExistence type="inferred from homology"/>
<reference evidence="7" key="1">
    <citation type="submission" date="2023-07" db="EMBL/GenBank/DDBJ databases">
        <title>Black Yeasts Isolated from many extreme environments.</title>
        <authorList>
            <person name="Coleine C."/>
            <person name="Stajich J.E."/>
            <person name="Selbmann L."/>
        </authorList>
    </citation>
    <scope>NUCLEOTIDE SEQUENCE</scope>
    <source>
        <strain evidence="7">CCFEE 5485</strain>
    </source>
</reference>
<dbReference type="AlphaFoldDB" id="A0AAE1C033"/>
<dbReference type="GO" id="GO:0005730">
    <property type="term" value="C:nucleolus"/>
    <property type="evidence" value="ECO:0007669"/>
    <property type="project" value="UniProtKB-SubCell"/>
</dbReference>
<keyword evidence="5" id="KW-0539">Nucleus</keyword>
<comment type="similarity">
    <text evidence="2">Belongs to the eukaryotic RPA49/POLR1E RNA polymerase subunit family.</text>
</comment>
<evidence type="ECO:0000256" key="2">
    <source>
        <dbReference type="ARBA" id="ARBA00009430"/>
    </source>
</evidence>
<dbReference type="RefSeq" id="XP_064690088.1">
    <property type="nucleotide sequence ID" value="XM_064842182.1"/>
</dbReference>
<sequence length="442" mass="49323">MAGTDGKKRKRARDEREDVAAKSQKIGGDVNVTYLEPEGLHPVLLSAPGLITPSLPFHAYSKPKSTKSTKSAGNLPKPTTHHLTLHSSHHQRVDYTATPSTTDQHLTHYLGIFDPTTSTLQLVPSHHLTLHAIPRKNDPTPSDRAAKQRKTYTSQREALGREFGTKKAQKILDSRTVNAIIAPTPKGKGKTSDVQDAILDSIAENTTPAGNREEMEQDLLSSKPIPRPNLQAETVEDVYPFSTLIPASDLRLIPTEDWLDAVHSGEAILFSHRFPAKRVEGIAKSEDMEKLKALRYMTLLLEFHDVLQTAGRGGKKVPKKEVMGQKLGGWPGQLVESVRRLFANERGELGKWELERLWCWVCALGLFVSEGWRMEMSDLKLDLKMENKQLAQYFVELGAKVSAPSEKDREAFGMSKAQASVSRVARLRLPLEFPKVRSGRRR</sequence>
<dbReference type="InterPro" id="IPR009668">
    <property type="entry name" value="RNA_pol-assoc_fac_A49-like"/>
</dbReference>
<comment type="caution">
    <text evidence="7">The sequence shown here is derived from an EMBL/GenBank/DDBJ whole genome shotgun (WGS) entry which is preliminary data.</text>
</comment>
<evidence type="ECO:0000313" key="7">
    <source>
        <dbReference type="EMBL" id="KAK3673673.1"/>
    </source>
</evidence>